<proteinExistence type="predicted"/>
<dbReference type="AlphaFoldDB" id="A0A916EIW4"/>
<reference evidence="1" key="1">
    <citation type="submission" date="2020-05" db="EMBL/GenBank/DDBJ databases">
        <authorList>
            <person name="Rincon C."/>
            <person name="Sanders R I."/>
            <person name="Robbins C."/>
            <person name="Chaturvedi A."/>
        </authorList>
    </citation>
    <scope>NUCLEOTIDE SEQUENCE</scope>
    <source>
        <strain evidence="1">CHB12</strain>
    </source>
</reference>
<dbReference type="OrthoDB" id="2306061at2759"/>
<gene>
    <name evidence="1" type="ORF">CHRIB12_LOCUS21745</name>
</gene>
<evidence type="ECO:0000313" key="1">
    <source>
        <dbReference type="EMBL" id="CAB5390914.1"/>
    </source>
</evidence>
<comment type="caution">
    <text evidence="1">The sequence shown here is derived from an EMBL/GenBank/DDBJ whole genome shotgun (WGS) entry which is preliminary data.</text>
</comment>
<protein>
    <submittedName>
        <fullName evidence="1">Uncharacterized protein</fullName>
    </submittedName>
</protein>
<evidence type="ECO:0000313" key="2">
    <source>
        <dbReference type="Proteomes" id="UP000684084"/>
    </source>
</evidence>
<dbReference type="Proteomes" id="UP000684084">
    <property type="component" value="Unassembled WGS sequence"/>
</dbReference>
<dbReference type="VEuPathDB" id="FungiDB:RhiirFUN_009478"/>
<accession>A0A916EIW4</accession>
<dbReference type="EMBL" id="CAGKOT010000070">
    <property type="protein sequence ID" value="CAB5390914.1"/>
    <property type="molecule type" value="Genomic_DNA"/>
</dbReference>
<name>A0A916EIW4_9GLOM</name>
<sequence length="235" mass="27133">MNKCKKYDVSLIKVGKLDEELHFGAFGRFWWKARDNILYPIRLEMKTLVTLNKTHFIITVVKGTSVAAFQPGYICEANGITSSVYNTPSGAINFLYHILGVFTKFVIEIIIEIRDAEAFFLTFEFEQSYSVVQIANKWKNLVDNYKSQLAASEKSGGHPIVIQYKEEIEAILNKDRPTLNPKSCIDSFVPLPRIENFDLAQKDFEDNNKTEITYEFPKIGRKYTNKHEIKKLMLM</sequence>
<organism evidence="1 2">
    <name type="scientific">Rhizophagus irregularis</name>
    <dbReference type="NCBI Taxonomy" id="588596"/>
    <lineage>
        <taxon>Eukaryota</taxon>
        <taxon>Fungi</taxon>
        <taxon>Fungi incertae sedis</taxon>
        <taxon>Mucoromycota</taxon>
        <taxon>Glomeromycotina</taxon>
        <taxon>Glomeromycetes</taxon>
        <taxon>Glomerales</taxon>
        <taxon>Glomeraceae</taxon>
        <taxon>Rhizophagus</taxon>
    </lineage>
</organism>